<organism evidence="2 3">
    <name type="scientific">Candidatus Magasanikbacteria bacterium RIFCSPHIGHO2_02_FULL_47_14</name>
    <dbReference type="NCBI Taxonomy" id="1798680"/>
    <lineage>
        <taxon>Bacteria</taxon>
        <taxon>Candidatus Magasanikiibacteriota</taxon>
    </lineage>
</organism>
<gene>
    <name evidence="2" type="ORF">A3J66_03130</name>
</gene>
<accession>A0A1F6MAA5</accession>
<dbReference type="EMBL" id="MFQB01000012">
    <property type="protein sequence ID" value="OGH68561.1"/>
    <property type="molecule type" value="Genomic_DNA"/>
</dbReference>
<dbReference type="Proteomes" id="UP000176282">
    <property type="component" value="Unassembled WGS sequence"/>
</dbReference>
<evidence type="ECO:0000259" key="1">
    <source>
        <dbReference type="Pfam" id="PF00534"/>
    </source>
</evidence>
<dbReference type="PANTHER" id="PTHR45947:SF3">
    <property type="entry name" value="SULFOQUINOVOSYL TRANSFERASE SQD2"/>
    <property type="match status" value="1"/>
</dbReference>
<dbReference type="Pfam" id="PF00534">
    <property type="entry name" value="Glycos_transf_1"/>
    <property type="match status" value="1"/>
</dbReference>
<dbReference type="Gene3D" id="3.40.50.2000">
    <property type="entry name" value="Glycogen Phosphorylase B"/>
    <property type="match status" value="2"/>
</dbReference>
<dbReference type="AlphaFoldDB" id="A0A1F6MAA5"/>
<dbReference type="GO" id="GO:0016757">
    <property type="term" value="F:glycosyltransferase activity"/>
    <property type="evidence" value="ECO:0007669"/>
    <property type="project" value="InterPro"/>
</dbReference>
<sequence length="375" mass="42463">MSIRLAVFFTWDISVQLWNDTGLLSREKRLYEELVKKNICKEIYWFSYGVQDAVYQHLLPSAIHIISKPRCFPGKIGTVLYAFFLPIIHKTILSQCDLYKTNQMSGSFVGVLARFLCGKPLIVRTGYSLSSFARLKGYHIRYWWARFLEYFSYSYADGVIVAGEEEYKNVLRKYSISFVRRIPNYVDVEIFTSSTKQEEKVGDLVFVGRLDPQKNIESLLYALVGLPYRLDIYGSGTLKDKLKDLAKSLGVSVHFQGAVSNLLLPSILNQYTLYVLCSHYEGTPKSLLEAMACGLPCLGTNVAGIRDVLAHGKTGWLVEPTVKDLQDGISKIMGDKQLQERLGREARHFVAEQHSLAATVEKEACLYCQVIKSSS</sequence>
<dbReference type="STRING" id="1798680.A3J66_03130"/>
<evidence type="ECO:0000313" key="2">
    <source>
        <dbReference type="EMBL" id="OGH68561.1"/>
    </source>
</evidence>
<dbReference type="CDD" id="cd03801">
    <property type="entry name" value="GT4_PimA-like"/>
    <property type="match status" value="1"/>
</dbReference>
<feature type="domain" description="Glycosyl transferase family 1" evidence="1">
    <location>
        <begin position="196"/>
        <end position="348"/>
    </location>
</feature>
<dbReference type="SUPFAM" id="SSF53756">
    <property type="entry name" value="UDP-Glycosyltransferase/glycogen phosphorylase"/>
    <property type="match status" value="1"/>
</dbReference>
<protein>
    <recommendedName>
        <fullName evidence="1">Glycosyl transferase family 1 domain-containing protein</fullName>
    </recommendedName>
</protein>
<comment type="caution">
    <text evidence="2">The sequence shown here is derived from an EMBL/GenBank/DDBJ whole genome shotgun (WGS) entry which is preliminary data.</text>
</comment>
<reference evidence="2 3" key="1">
    <citation type="journal article" date="2016" name="Nat. Commun.">
        <title>Thousands of microbial genomes shed light on interconnected biogeochemical processes in an aquifer system.</title>
        <authorList>
            <person name="Anantharaman K."/>
            <person name="Brown C.T."/>
            <person name="Hug L.A."/>
            <person name="Sharon I."/>
            <person name="Castelle C.J."/>
            <person name="Probst A.J."/>
            <person name="Thomas B.C."/>
            <person name="Singh A."/>
            <person name="Wilkins M.J."/>
            <person name="Karaoz U."/>
            <person name="Brodie E.L."/>
            <person name="Williams K.H."/>
            <person name="Hubbard S.S."/>
            <person name="Banfield J.F."/>
        </authorList>
    </citation>
    <scope>NUCLEOTIDE SEQUENCE [LARGE SCALE GENOMIC DNA]</scope>
</reference>
<name>A0A1F6MAA5_9BACT</name>
<dbReference type="InterPro" id="IPR001296">
    <property type="entry name" value="Glyco_trans_1"/>
</dbReference>
<evidence type="ECO:0000313" key="3">
    <source>
        <dbReference type="Proteomes" id="UP000176282"/>
    </source>
</evidence>
<proteinExistence type="predicted"/>
<dbReference type="PANTHER" id="PTHR45947">
    <property type="entry name" value="SULFOQUINOVOSYL TRANSFERASE SQD2"/>
    <property type="match status" value="1"/>
</dbReference>
<dbReference type="InterPro" id="IPR050194">
    <property type="entry name" value="Glycosyltransferase_grp1"/>
</dbReference>